<feature type="region of interest" description="Disordered" evidence="1">
    <location>
        <begin position="154"/>
        <end position="260"/>
    </location>
</feature>
<organism evidence="3 4">
    <name type="scientific">Parascedosporium putredinis</name>
    <dbReference type="NCBI Taxonomy" id="1442378"/>
    <lineage>
        <taxon>Eukaryota</taxon>
        <taxon>Fungi</taxon>
        <taxon>Dikarya</taxon>
        <taxon>Ascomycota</taxon>
        <taxon>Pezizomycotina</taxon>
        <taxon>Sordariomycetes</taxon>
        <taxon>Hypocreomycetidae</taxon>
        <taxon>Microascales</taxon>
        <taxon>Microascaceae</taxon>
        <taxon>Parascedosporium</taxon>
    </lineage>
</organism>
<evidence type="ECO:0000256" key="2">
    <source>
        <dbReference type="SAM" id="Phobius"/>
    </source>
</evidence>
<proteinExistence type="predicted"/>
<evidence type="ECO:0000313" key="4">
    <source>
        <dbReference type="Proteomes" id="UP000838763"/>
    </source>
</evidence>
<feature type="region of interest" description="Disordered" evidence="1">
    <location>
        <begin position="432"/>
        <end position="464"/>
    </location>
</feature>
<sequence>MSAGPLETFEAPTPVWGMNIASRIIRRAEETCTSDNANMCEKPVGSRTPTIAIILGIVIPVVGITFVLLYLHRKNVAKFKKEDQDDPHKELDFGLGDKNPGVKAGLRRSIFGVGEKATHKHQLSMDMDMSTPYLLPPQLQTSRESLHSLARSMKNTEDPYRPVQYAGSDVGSLRSVQRGPGGEMASLYSASIRSGGTRDFGPNRQNSLPRPAPAADPFQRKPMPSADGSMSPTSIMSSDAFRPGHGSALGRKPSAPYPDEKFAMNESDVVEMPDSQPRALGSPPNPPKLDVALPAPDTQTSLPGQFASPMSATIETAEPAAPANYHGGFDFGDANASRGMSAGDEFIGTAHSSPPPQQANLYEGAQQPQESFVADGSHGYDNYNSPQDYQQEGPMDYEFEPRAAAPTIMETEDPEHRANRIRSFYKEYFDDQAPASHPPVPEIPPQAAERRAVPPGPQPQRAQTNEYYEDYDGAYLENTFFDPGSNTFVMPYAQPVHRRAMTPPPRAPDTEALLRQGVYMAPSAV</sequence>
<accession>A0A9P1H9S6</accession>
<feature type="transmembrane region" description="Helical" evidence="2">
    <location>
        <begin position="51"/>
        <end position="71"/>
    </location>
</feature>
<feature type="region of interest" description="Disordered" evidence="1">
    <location>
        <begin position="270"/>
        <end position="289"/>
    </location>
</feature>
<name>A0A9P1H9S6_9PEZI</name>
<gene>
    <name evidence="3" type="ORF">PPNO1_LOCUS7719</name>
</gene>
<dbReference type="AlphaFoldDB" id="A0A9P1H9S6"/>
<feature type="compositionally biased region" description="Polar residues" evidence="1">
    <location>
        <begin position="228"/>
        <end position="237"/>
    </location>
</feature>
<evidence type="ECO:0000256" key="1">
    <source>
        <dbReference type="SAM" id="MobiDB-lite"/>
    </source>
</evidence>
<dbReference type="OrthoDB" id="5417135at2759"/>
<protein>
    <submittedName>
        <fullName evidence="3">Uncharacterized protein</fullName>
    </submittedName>
</protein>
<evidence type="ECO:0000313" key="3">
    <source>
        <dbReference type="EMBL" id="CAI4218123.1"/>
    </source>
</evidence>
<dbReference type="Proteomes" id="UP000838763">
    <property type="component" value="Unassembled WGS sequence"/>
</dbReference>
<dbReference type="PANTHER" id="PTHR42088:SF1">
    <property type="entry name" value="YALI0F10131P"/>
    <property type="match status" value="1"/>
</dbReference>
<keyword evidence="2" id="KW-0472">Membrane</keyword>
<dbReference type="PANTHER" id="PTHR42088">
    <property type="entry name" value="YALI0F10131P"/>
    <property type="match status" value="1"/>
</dbReference>
<dbReference type="EMBL" id="CALLCH030000017">
    <property type="protein sequence ID" value="CAI4218123.1"/>
    <property type="molecule type" value="Genomic_DNA"/>
</dbReference>
<reference evidence="3" key="1">
    <citation type="submission" date="2022-11" db="EMBL/GenBank/DDBJ databases">
        <authorList>
            <person name="Scott C."/>
            <person name="Bruce N."/>
        </authorList>
    </citation>
    <scope>NUCLEOTIDE SEQUENCE</scope>
</reference>
<keyword evidence="4" id="KW-1185">Reference proteome</keyword>
<keyword evidence="2" id="KW-1133">Transmembrane helix</keyword>
<comment type="caution">
    <text evidence="3">The sequence shown here is derived from an EMBL/GenBank/DDBJ whole genome shotgun (WGS) entry which is preliminary data.</text>
</comment>
<keyword evidence="2" id="KW-0812">Transmembrane</keyword>